<dbReference type="InterPro" id="IPR003819">
    <property type="entry name" value="TauD/TfdA-like"/>
</dbReference>
<dbReference type="InterPro" id="IPR042098">
    <property type="entry name" value="TauD-like_sf"/>
</dbReference>
<dbReference type="Pfam" id="PF02668">
    <property type="entry name" value="TauD"/>
    <property type="match status" value="1"/>
</dbReference>
<evidence type="ECO:0000313" key="5">
    <source>
        <dbReference type="Proteomes" id="UP000545493"/>
    </source>
</evidence>
<comment type="caution">
    <text evidence="4">The sequence shown here is derived from an EMBL/GenBank/DDBJ whole genome shotgun (WGS) entry which is preliminary data.</text>
</comment>
<dbReference type="GO" id="GO:0016491">
    <property type="term" value="F:oxidoreductase activity"/>
    <property type="evidence" value="ECO:0007669"/>
    <property type="project" value="UniProtKB-KW"/>
</dbReference>
<accession>A0A7X5ZPI1</accession>
<reference evidence="4 5" key="1">
    <citation type="submission" date="2020-03" db="EMBL/GenBank/DDBJ databases">
        <title>Sequencing the genomes of 1000 actinobacteria strains.</title>
        <authorList>
            <person name="Klenk H.-P."/>
        </authorList>
    </citation>
    <scope>NUCLEOTIDE SEQUENCE [LARGE SCALE GENOMIC DNA]</scope>
    <source>
        <strain evidence="4 5">DSM 45685</strain>
    </source>
</reference>
<keyword evidence="5" id="KW-1185">Reference proteome</keyword>
<dbReference type="EMBL" id="JAAOYM010000001">
    <property type="protein sequence ID" value="NIJ10496.1"/>
    <property type="molecule type" value="Genomic_DNA"/>
</dbReference>
<evidence type="ECO:0000259" key="3">
    <source>
        <dbReference type="Pfam" id="PF02668"/>
    </source>
</evidence>
<dbReference type="SUPFAM" id="SSF51197">
    <property type="entry name" value="Clavaminate synthase-like"/>
    <property type="match status" value="1"/>
</dbReference>
<evidence type="ECO:0000256" key="2">
    <source>
        <dbReference type="ARBA" id="ARBA00023004"/>
    </source>
</evidence>
<keyword evidence="1" id="KW-0560">Oxidoreductase</keyword>
<dbReference type="Proteomes" id="UP000545493">
    <property type="component" value="Unassembled WGS sequence"/>
</dbReference>
<dbReference type="Gene3D" id="3.60.130.10">
    <property type="entry name" value="Clavaminate synthase-like"/>
    <property type="match status" value="1"/>
</dbReference>
<protein>
    <recommendedName>
        <fullName evidence="3">TauD/TfdA-like domain-containing protein</fullName>
    </recommendedName>
</protein>
<proteinExistence type="predicted"/>
<feature type="domain" description="TauD/TfdA-like" evidence="3">
    <location>
        <begin position="118"/>
        <end position="151"/>
    </location>
</feature>
<gene>
    <name evidence="4" type="ORF">FHU38_000840</name>
</gene>
<name>A0A7X5ZPI1_9PSEU</name>
<dbReference type="RefSeq" id="WP_167166642.1">
    <property type="nucleotide sequence ID" value="NZ_JAAOYM010000001.1"/>
</dbReference>
<sequence length="289" mass="32264">MTGDQSNTLVISAEAVEAIEKIWTDQRIDDAQLREPDIQEGLRQRWATHLGTTWSELVKNIRGTIRAQLWVVVRSPIGRPSPALLAALGTAVGWLADPYRASWSRVLQEIPHKPEWTPDLEWHTDSTGWPQPNDVTALTCLKPAVTGGATDLLTLDTVQRTAIDEATLTTLAGADFAWPLDAELGGGHASDVIITPQRIRFMRAALLNATDDRIRESARRFADLIDRLAPDQSAVLDPGDSLLFDNARCLHRRGELSDPDRRRLLLRTKIFWQLPDRLDGQARHRAITS</sequence>
<dbReference type="AlphaFoldDB" id="A0A7X5ZPI1"/>
<evidence type="ECO:0000313" key="4">
    <source>
        <dbReference type="EMBL" id="NIJ10496.1"/>
    </source>
</evidence>
<organism evidence="4 5">
    <name type="scientific">Saccharomonospora amisosensis</name>
    <dbReference type="NCBI Taxonomy" id="1128677"/>
    <lineage>
        <taxon>Bacteria</taxon>
        <taxon>Bacillati</taxon>
        <taxon>Actinomycetota</taxon>
        <taxon>Actinomycetes</taxon>
        <taxon>Pseudonocardiales</taxon>
        <taxon>Pseudonocardiaceae</taxon>
        <taxon>Saccharomonospora</taxon>
    </lineage>
</organism>
<keyword evidence="2" id="KW-0408">Iron</keyword>
<evidence type="ECO:0000256" key="1">
    <source>
        <dbReference type="ARBA" id="ARBA00023002"/>
    </source>
</evidence>